<proteinExistence type="predicted"/>
<comment type="caution">
    <text evidence="2">The sequence shown here is derived from an EMBL/GenBank/DDBJ whole genome shotgun (WGS) entry which is preliminary data.</text>
</comment>
<keyword evidence="1" id="KW-0472">Membrane</keyword>
<protein>
    <submittedName>
        <fullName evidence="2">Uncharacterized protein</fullName>
    </submittedName>
</protein>
<feature type="transmembrane region" description="Helical" evidence="1">
    <location>
        <begin position="12"/>
        <end position="45"/>
    </location>
</feature>
<organism evidence="2 3">
    <name type="scientific">Candidatus Limousia pullorum</name>
    <dbReference type="NCBI Taxonomy" id="2840860"/>
    <lineage>
        <taxon>Bacteria</taxon>
        <taxon>Bacillati</taxon>
        <taxon>Bacillota</taxon>
        <taxon>Clostridia</taxon>
        <taxon>Eubacteriales</taxon>
        <taxon>Oscillospiraceae</taxon>
        <taxon>Oscillospiraceae incertae sedis</taxon>
        <taxon>Candidatus Limousia</taxon>
    </lineage>
</organism>
<keyword evidence="1" id="KW-0812">Transmembrane</keyword>
<reference evidence="2" key="2">
    <citation type="journal article" date="2021" name="PeerJ">
        <title>Extensive microbial diversity within the chicken gut microbiome revealed by metagenomics and culture.</title>
        <authorList>
            <person name="Gilroy R."/>
            <person name="Ravi A."/>
            <person name="Getino M."/>
            <person name="Pursley I."/>
            <person name="Horton D.L."/>
            <person name="Alikhan N.F."/>
            <person name="Baker D."/>
            <person name="Gharbi K."/>
            <person name="Hall N."/>
            <person name="Watson M."/>
            <person name="Adriaenssens E.M."/>
            <person name="Foster-Nyarko E."/>
            <person name="Jarju S."/>
            <person name="Secka A."/>
            <person name="Antonio M."/>
            <person name="Oren A."/>
            <person name="Chaudhuri R.R."/>
            <person name="La Ragione R."/>
            <person name="Hildebrand F."/>
            <person name="Pallen M.J."/>
        </authorList>
    </citation>
    <scope>NUCLEOTIDE SEQUENCE</scope>
    <source>
        <strain evidence="2">ChiGjej1B1-1684</strain>
    </source>
</reference>
<sequence length="178" mass="19990">MKSTFKIALGGVMAAFCIVLMLLTAIVPIGSFALPCIAGLILLMVSYEVGISWAILIYAAVAIMSLLFVADKEAALLFTMFLGYYPILKEFLDKKIRNKALNYIVKFAVFNVCAVSGFFIGVYLLGIPKEGFEINGIYLPWLFLVIGEVAFFIYEICLSRIRVIYLTGFRDRIFHRIK</sequence>
<keyword evidence="1" id="KW-1133">Transmembrane helix</keyword>
<feature type="transmembrane region" description="Helical" evidence="1">
    <location>
        <begin position="51"/>
        <end position="70"/>
    </location>
</feature>
<dbReference type="EMBL" id="DVNG01000017">
    <property type="protein sequence ID" value="HIU49617.1"/>
    <property type="molecule type" value="Genomic_DNA"/>
</dbReference>
<accession>A0A9D1LX53</accession>
<evidence type="ECO:0000313" key="3">
    <source>
        <dbReference type="Proteomes" id="UP000824118"/>
    </source>
</evidence>
<feature type="transmembrane region" description="Helical" evidence="1">
    <location>
        <begin position="103"/>
        <end position="125"/>
    </location>
</feature>
<reference evidence="2" key="1">
    <citation type="submission" date="2020-10" db="EMBL/GenBank/DDBJ databases">
        <authorList>
            <person name="Gilroy R."/>
        </authorList>
    </citation>
    <scope>NUCLEOTIDE SEQUENCE</scope>
    <source>
        <strain evidence="2">ChiGjej1B1-1684</strain>
    </source>
</reference>
<feature type="transmembrane region" description="Helical" evidence="1">
    <location>
        <begin position="137"/>
        <end position="157"/>
    </location>
</feature>
<evidence type="ECO:0000313" key="2">
    <source>
        <dbReference type="EMBL" id="HIU49617.1"/>
    </source>
</evidence>
<dbReference type="AlphaFoldDB" id="A0A9D1LX53"/>
<dbReference type="Proteomes" id="UP000824118">
    <property type="component" value="Unassembled WGS sequence"/>
</dbReference>
<gene>
    <name evidence="2" type="ORF">IAD22_01200</name>
</gene>
<name>A0A9D1LX53_9FIRM</name>
<evidence type="ECO:0000256" key="1">
    <source>
        <dbReference type="SAM" id="Phobius"/>
    </source>
</evidence>